<gene>
    <name evidence="2" type="ORF">SEUCBS140593_002338</name>
</gene>
<comment type="caution">
    <text evidence="2">The sequence shown here is derived from an EMBL/GenBank/DDBJ whole genome shotgun (WGS) entry which is preliminary data.</text>
</comment>
<keyword evidence="1" id="KW-0472">Membrane</keyword>
<proteinExistence type="predicted"/>
<dbReference type="EMBL" id="CAWUHD010000015">
    <property type="protein sequence ID" value="CAK7214876.1"/>
    <property type="molecule type" value="Genomic_DNA"/>
</dbReference>
<keyword evidence="3" id="KW-1185">Reference proteome</keyword>
<evidence type="ECO:0000313" key="3">
    <source>
        <dbReference type="Proteomes" id="UP001642482"/>
    </source>
</evidence>
<keyword evidence="1" id="KW-0812">Transmembrane</keyword>
<organism evidence="2 3">
    <name type="scientific">Sporothrix eucalyptigena</name>
    <dbReference type="NCBI Taxonomy" id="1812306"/>
    <lineage>
        <taxon>Eukaryota</taxon>
        <taxon>Fungi</taxon>
        <taxon>Dikarya</taxon>
        <taxon>Ascomycota</taxon>
        <taxon>Pezizomycotina</taxon>
        <taxon>Sordariomycetes</taxon>
        <taxon>Sordariomycetidae</taxon>
        <taxon>Ophiostomatales</taxon>
        <taxon>Ophiostomataceae</taxon>
        <taxon>Sporothrix</taxon>
    </lineage>
</organism>
<evidence type="ECO:0000256" key="1">
    <source>
        <dbReference type="SAM" id="Phobius"/>
    </source>
</evidence>
<feature type="transmembrane region" description="Helical" evidence="1">
    <location>
        <begin position="44"/>
        <end position="66"/>
    </location>
</feature>
<reference evidence="2 3" key="1">
    <citation type="submission" date="2024-01" db="EMBL/GenBank/DDBJ databases">
        <authorList>
            <person name="Allen C."/>
            <person name="Tagirdzhanova G."/>
        </authorList>
    </citation>
    <scope>NUCLEOTIDE SEQUENCE [LARGE SCALE GENOMIC DNA]</scope>
</reference>
<name>A0ABP0B5R6_9PEZI</name>
<accession>A0ABP0B5R6</accession>
<dbReference type="Proteomes" id="UP001642482">
    <property type="component" value="Unassembled WGS sequence"/>
</dbReference>
<keyword evidence="1" id="KW-1133">Transmembrane helix</keyword>
<protein>
    <submittedName>
        <fullName evidence="2">Uncharacterized protein</fullName>
    </submittedName>
</protein>
<sequence length="179" mass="19549">MAPFTQTPATRLPSLATIARRQTGNGASTSFYDGDTSTPEGRHLAAIIVPSILGAALLAGGGYYTYRHFVRKRRTTKDYFVRILNGLFYTVMLTIGLPVLLGMIVYNWTKDRSSKKVQRDMYERAGTSQAGQGRVVGRTQPGMPALAANATDGIQMEERVLTPPLVYEKSPSRTADSST</sequence>
<feature type="transmembrane region" description="Helical" evidence="1">
    <location>
        <begin position="87"/>
        <end position="108"/>
    </location>
</feature>
<evidence type="ECO:0000313" key="2">
    <source>
        <dbReference type="EMBL" id="CAK7214876.1"/>
    </source>
</evidence>